<dbReference type="GO" id="GO:0016616">
    <property type="term" value="F:oxidoreductase activity, acting on the CH-OH group of donors, NAD or NADP as acceptor"/>
    <property type="evidence" value="ECO:0007669"/>
    <property type="project" value="TreeGrafter"/>
</dbReference>
<dbReference type="EMBL" id="AWGJ01000005">
    <property type="protein sequence ID" value="ODN79586.1"/>
    <property type="molecule type" value="Genomic_DNA"/>
</dbReference>
<keyword evidence="3" id="KW-0732">Signal</keyword>
<evidence type="ECO:0000256" key="1">
    <source>
        <dbReference type="ARBA" id="ARBA00023002"/>
    </source>
</evidence>
<gene>
    <name evidence="5" type="ORF">L202_03533</name>
</gene>
<feature type="signal peptide" evidence="3">
    <location>
        <begin position="1"/>
        <end position="21"/>
    </location>
</feature>
<evidence type="ECO:0000313" key="6">
    <source>
        <dbReference type="Proteomes" id="UP000094065"/>
    </source>
</evidence>
<evidence type="ECO:0000256" key="3">
    <source>
        <dbReference type="SAM" id="SignalP"/>
    </source>
</evidence>
<dbReference type="SUPFAM" id="SSF51735">
    <property type="entry name" value="NAD(P)-binding Rossmann-fold domains"/>
    <property type="match status" value="1"/>
</dbReference>
<dbReference type="InterPro" id="IPR050425">
    <property type="entry name" value="NAD(P)_dehydrat-like"/>
</dbReference>
<dbReference type="Gene3D" id="3.40.50.720">
    <property type="entry name" value="NAD(P)-binding Rossmann-like Domain"/>
    <property type="match status" value="1"/>
</dbReference>
<dbReference type="Proteomes" id="UP000094065">
    <property type="component" value="Unassembled WGS sequence"/>
</dbReference>
<reference evidence="5 6" key="1">
    <citation type="submission" date="2016-06" db="EMBL/GenBank/DDBJ databases">
        <title>Evolution of pathogenesis and genome organization in the Tremellales.</title>
        <authorList>
            <person name="Cuomo C."/>
            <person name="Litvintseva A."/>
            <person name="Heitman J."/>
            <person name="Chen Y."/>
            <person name="Sun S."/>
            <person name="Springer D."/>
            <person name="Dromer F."/>
            <person name="Young S."/>
            <person name="Zeng Q."/>
            <person name="Chapman S."/>
            <person name="Gujja S."/>
            <person name="Saif S."/>
            <person name="Birren B."/>
        </authorList>
    </citation>
    <scope>NUCLEOTIDE SEQUENCE [LARGE SCALE GENOMIC DNA]</scope>
    <source>
        <strain evidence="5 6">CBS 6039</strain>
    </source>
</reference>
<dbReference type="AlphaFoldDB" id="A0A1E3HV31"/>
<comment type="similarity">
    <text evidence="2">Belongs to the NAD(P)-dependent epimerase/dehydratase family. Dihydroflavonol-4-reductase subfamily.</text>
</comment>
<sequence>MSTTVLVTGLNGFVAVHVAVAFLSRGHHVVGTVRSEDKKAKVNELLALTKYAADGSLQVLVVPDIVNADWDWDTPLLKDVNAIAHVASPFDLTLPNYEQYAAPAVTGTRNLLQAASKNPNIKSVVVFSSMVASLDGFSKASTDHDGKVYTEDDWLPFTEEDAKKSDNPSLWYSVSKKYAELEAWKVQKDTNAKWTLATILPPAVIGPPDQIGDLKELQGSFGQDISTSAIYATLASGTTVELPFDFTVRYVDVRDTAEATYLAITNHVNGRFHTAGEKYTNKRIVDVARKLRPDLDKFFNKAKEDRLDEPPAGSYDIDASKSEKELGLKYRTLEETVQATIDTFERLGVYANA</sequence>
<feature type="chain" id="PRO_5009129383" description="Ketoreductase domain-containing protein" evidence="3">
    <location>
        <begin position="22"/>
        <end position="353"/>
    </location>
</feature>
<dbReference type="Pfam" id="PF01370">
    <property type="entry name" value="Epimerase"/>
    <property type="match status" value="1"/>
</dbReference>
<dbReference type="OrthoDB" id="2735536at2759"/>
<accession>A0A1E3HV31</accession>
<dbReference type="STRING" id="1295533.A0A1E3HV31"/>
<keyword evidence="6" id="KW-1185">Reference proteome</keyword>
<dbReference type="RefSeq" id="XP_018994433.1">
    <property type="nucleotide sequence ID" value="XM_019137407.1"/>
</dbReference>
<keyword evidence="1" id="KW-0560">Oxidoreductase</keyword>
<dbReference type="InterPro" id="IPR036291">
    <property type="entry name" value="NAD(P)-bd_dom_sf"/>
</dbReference>
<dbReference type="SMART" id="SM00822">
    <property type="entry name" value="PKS_KR"/>
    <property type="match status" value="1"/>
</dbReference>
<evidence type="ECO:0000259" key="4">
    <source>
        <dbReference type="SMART" id="SM00822"/>
    </source>
</evidence>
<organism evidence="5 6">
    <name type="scientific">Cryptococcus amylolentus CBS 6039</name>
    <dbReference type="NCBI Taxonomy" id="1295533"/>
    <lineage>
        <taxon>Eukaryota</taxon>
        <taxon>Fungi</taxon>
        <taxon>Dikarya</taxon>
        <taxon>Basidiomycota</taxon>
        <taxon>Agaricomycotina</taxon>
        <taxon>Tremellomycetes</taxon>
        <taxon>Tremellales</taxon>
        <taxon>Cryptococcaceae</taxon>
        <taxon>Cryptococcus</taxon>
    </lineage>
</organism>
<dbReference type="PANTHER" id="PTHR10366:SF579">
    <property type="entry name" value="3-BETA HYDROXYSTEROID DEHYDROGENASE_ISOMERASE FAMILY PROTEIN (AFU_ORTHOLOGUE AFUA_3G02250)"/>
    <property type="match status" value="1"/>
</dbReference>
<evidence type="ECO:0000313" key="5">
    <source>
        <dbReference type="EMBL" id="ODN79586.1"/>
    </source>
</evidence>
<dbReference type="GeneID" id="30154842"/>
<proteinExistence type="inferred from homology"/>
<dbReference type="InterPro" id="IPR057326">
    <property type="entry name" value="KR_dom"/>
</dbReference>
<feature type="domain" description="Ketoreductase" evidence="4">
    <location>
        <begin position="3"/>
        <end position="174"/>
    </location>
</feature>
<protein>
    <recommendedName>
        <fullName evidence="4">Ketoreductase domain-containing protein</fullName>
    </recommendedName>
</protein>
<evidence type="ECO:0000256" key="2">
    <source>
        <dbReference type="ARBA" id="ARBA00023445"/>
    </source>
</evidence>
<dbReference type="InterPro" id="IPR001509">
    <property type="entry name" value="Epimerase_deHydtase"/>
</dbReference>
<comment type="caution">
    <text evidence="5">The sequence shown here is derived from an EMBL/GenBank/DDBJ whole genome shotgun (WGS) entry which is preliminary data.</text>
</comment>
<name>A0A1E3HV31_9TREE</name>
<dbReference type="PANTHER" id="PTHR10366">
    <property type="entry name" value="NAD DEPENDENT EPIMERASE/DEHYDRATASE"/>
    <property type="match status" value="1"/>
</dbReference>